<dbReference type="Proteomes" id="UP000241829">
    <property type="component" value="Chromosome"/>
</dbReference>
<proteinExistence type="predicted"/>
<dbReference type="NCBIfam" id="TIGR00481">
    <property type="entry name" value="YbhB/YbcL family Raf kinase inhibitor-like protein"/>
    <property type="match status" value="1"/>
</dbReference>
<organism evidence="2 3">
    <name type="scientific">Pulveribacter suum</name>
    <dbReference type="NCBI Taxonomy" id="2116657"/>
    <lineage>
        <taxon>Bacteria</taxon>
        <taxon>Pseudomonadati</taxon>
        <taxon>Pseudomonadota</taxon>
        <taxon>Betaproteobacteria</taxon>
        <taxon>Burkholderiales</taxon>
        <taxon>Comamonadaceae</taxon>
        <taxon>Pulveribacter</taxon>
    </lineage>
</organism>
<dbReference type="InterPro" id="IPR008914">
    <property type="entry name" value="PEBP"/>
</dbReference>
<dbReference type="PROSITE" id="PS51257">
    <property type="entry name" value="PROKAR_LIPOPROTEIN"/>
    <property type="match status" value="1"/>
</dbReference>
<dbReference type="Gene3D" id="3.90.280.10">
    <property type="entry name" value="PEBP-like"/>
    <property type="match status" value="1"/>
</dbReference>
<sequence>MQVKSFLLNVAAVTTLVACGGGDKGGETQTPETPPPGAVVPGEPGQTPPQPQPPEPETPSQPEVPQNPDSPSVPEQPSQPTPPAEPQQPQEPAPPVPSTPLEITSSSYPNGGEIPLRNAYTQQGGSNLSPELSITALPAETKSIAIVMDDEVAPCGVADKACVHWNVFNLPSHKVQIAEGENLASIAGVLFGTAFDGRAGYQGPNPPNRHTYKLTVYALDKAIAAPLTQSSYTRSEFLGKFGSSVIKSETWVGHFSPRP</sequence>
<dbReference type="KEGG" id="melm:C7H73_04965"/>
<dbReference type="InterPro" id="IPR005247">
    <property type="entry name" value="YbhB_YbcL/LppC-like"/>
</dbReference>
<feature type="compositionally biased region" description="Low complexity" evidence="1">
    <location>
        <begin position="60"/>
        <end position="76"/>
    </location>
</feature>
<feature type="compositionally biased region" description="Pro residues" evidence="1">
    <location>
        <begin position="46"/>
        <end position="59"/>
    </location>
</feature>
<accession>A0A2P1NJ60</accession>
<name>A0A2P1NJ60_9BURK</name>
<feature type="region of interest" description="Disordered" evidence="1">
    <location>
        <begin position="18"/>
        <end position="124"/>
    </location>
</feature>
<evidence type="ECO:0000313" key="2">
    <source>
        <dbReference type="EMBL" id="AVP57077.1"/>
    </source>
</evidence>
<keyword evidence="3" id="KW-1185">Reference proteome</keyword>
<protein>
    <submittedName>
        <fullName evidence="2">YbhB/YbcL family Raf kinase inhibitor-like protein</fullName>
    </submittedName>
</protein>
<evidence type="ECO:0000256" key="1">
    <source>
        <dbReference type="SAM" id="MobiDB-lite"/>
    </source>
</evidence>
<dbReference type="InterPro" id="IPR036610">
    <property type="entry name" value="PEBP-like_sf"/>
</dbReference>
<dbReference type="CDD" id="cd00865">
    <property type="entry name" value="PEBP_bact_arch"/>
    <property type="match status" value="1"/>
</dbReference>
<dbReference type="Pfam" id="PF01161">
    <property type="entry name" value="PBP"/>
    <property type="match status" value="1"/>
</dbReference>
<dbReference type="AlphaFoldDB" id="A0A2P1NJ60"/>
<reference evidence="3" key="1">
    <citation type="submission" date="2018-03" db="EMBL/GenBank/DDBJ databases">
        <title>Genome sequencing of Melaminivora sp. strain SC2-7.</title>
        <authorList>
            <person name="Kim S.-J."/>
            <person name="Heo J."/>
            <person name="Ahn J.-H."/>
            <person name="Kwon S.-W."/>
        </authorList>
    </citation>
    <scope>NUCLEOTIDE SEQUENCE [LARGE SCALE GENOMIC DNA]</scope>
    <source>
        <strain evidence="3">SC2-7</strain>
    </source>
</reference>
<evidence type="ECO:0000313" key="3">
    <source>
        <dbReference type="Proteomes" id="UP000241829"/>
    </source>
</evidence>
<gene>
    <name evidence="2" type="ORF">C7H73_04965</name>
</gene>
<dbReference type="EMBL" id="CP027792">
    <property type="protein sequence ID" value="AVP57077.1"/>
    <property type="molecule type" value="Genomic_DNA"/>
</dbReference>
<dbReference type="SUPFAM" id="SSF49777">
    <property type="entry name" value="PEBP-like"/>
    <property type="match status" value="1"/>
</dbReference>
<feature type="compositionally biased region" description="Pro residues" evidence="1">
    <location>
        <begin position="77"/>
        <end position="98"/>
    </location>
</feature>